<dbReference type="EMBL" id="CP124550">
    <property type="protein sequence ID" value="WIO45755.1"/>
    <property type="molecule type" value="Genomic_DNA"/>
</dbReference>
<keyword evidence="1" id="KW-0812">Transmembrane</keyword>
<dbReference type="PROSITE" id="PS00409">
    <property type="entry name" value="PROKAR_NTER_METHYL"/>
    <property type="match status" value="1"/>
</dbReference>
<reference evidence="2 3" key="1">
    <citation type="journal article" date="2023" name="Cell">
        <title>Genetic manipulation of Patescibacteria provides mechanistic insights into microbial dark matter and the epibiotic lifestyle.</title>
        <authorList>
            <person name="Wang Y."/>
            <person name="Gallagher L.A."/>
            <person name="Andrade P.A."/>
            <person name="Liu A."/>
            <person name="Humphreys I.R."/>
            <person name="Turkarslan S."/>
            <person name="Cutler K.J."/>
            <person name="Arrieta-Ortiz M.L."/>
            <person name="Li Y."/>
            <person name="Radey M.C."/>
            <person name="McLean J.S."/>
            <person name="Cong Q."/>
            <person name="Baker D."/>
            <person name="Baliga N.S."/>
            <person name="Peterson S.B."/>
            <person name="Mougous J.D."/>
        </authorList>
    </citation>
    <scope>NUCLEOTIDE SEQUENCE [LARGE SCALE GENOMIC DNA]</scope>
    <source>
        <strain evidence="2 3">ML1</strain>
    </source>
</reference>
<keyword evidence="3" id="KW-1185">Reference proteome</keyword>
<evidence type="ECO:0000256" key="1">
    <source>
        <dbReference type="SAM" id="Phobius"/>
    </source>
</evidence>
<keyword evidence="1" id="KW-0472">Membrane</keyword>
<dbReference type="InterPro" id="IPR012902">
    <property type="entry name" value="N_methyl_site"/>
</dbReference>
<accession>A0ABY8WVL5</accession>
<sequence>MAKTKRATNRGFTLVELLLAMAGVAVLLISIAVTTIQLTNMYHKGITIKSINQSGREVGDLIRRDGLVVGQGEVRFVAADTQGAGGLGRLCIGSRAYLWNKPENLRSNDPSAAVRYNSTGDAIILARVADPLGTFCIPQNGVYATDVSTTGTMRATELLKGQADLAVYRMDVTPIFDRNGDRAFNISYTLGTNQGEEINTTDQTCRTSNEAENNFTFCAINQFNEIVIMEKAS</sequence>
<keyword evidence="1" id="KW-1133">Transmembrane helix</keyword>
<gene>
    <name evidence="2" type="primary">pilW</name>
    <name evidence="2" type="ORF">SEML1_0115</name>
</gene>
<dbReference type="Proteomes" id="UP001177295">
    <property type="component" value="Chromosome"/>
</dbReference>
<name>A0ABY8WVL5_9BACT</name>
<proteinExistence type="predicted"/>
<evidence type="ECO:0000313" key="3">
    <source>
        <dbReference type="Proteomes" id="UP001177295"/>
    </source>
</evidence>
<organism evidence="2 3">
    <name type="scientific">Candidatus Southlakia epibionticum</name>
    <dbReference type="NCBI Taxonomy" id="3043284"/>
    <lineage>
        <taxon>Bacteria</taxon>
        <taxon>Candidatus Saccharimonadota</taxon>
        <taxon>Candidatus Saccharimonadia</taxon>
        <taxon>Candidatus Saccharimonadales</taxon>
        <taxon>Candidatus Saccharimonadaceae</taxon>
        <taxon>Candidatus Southlakia</taxon>
    </lineage>
</organism>
<evidence type="ECO:0000313" key="2">
    <source>
        <dbReference type="EMBL" id="WIO45755.1"/>
    </source>
</evidence>
<feature type="transmembrane region" description="Helical" evidence="1">
    <location>
        <begin position="12"/>
        <end position="33"/>
    </location>
</feature>
<protein>
    <submittedName>
        <fullName evidence="2">Prepilin-type N-terminal cleavage/methylation domain-containing protein</fullName>
    </submittedName>
</protein>